<dbReference type="Proteomes" id="UP000515156">
    <property type="component" value="Chromosome 2"/>
</dbReference>
<dbReference type="InterPro" id="IPR036291">
    <property type="entry name" value="NAD(P)-bd_dom_sf"/>
</dbReference>
<keyword evidence="7" id="KW-0521">NADP</keyword>
<evidence type="ECO:0000256" key="15">
    <source>
        <dbReference type="ARBA" id="ARBA00042911"/>
    </source>
</evidence>
<keyword evidence="9" id="KW-0560">Oxidoreductase</keyword>
<dbReference type="InterPro" id="IPR002347">
    <property type="entry name" value="SDR_fam"/>
</dbReference>
<keyword evidence="8" id="KW-0752">Steroid biosynthesis</keyword>
<comment type="catalytic activity">
    <reaction evidence="16">
        <text>17beta-estradiol + NAD(+) = estrone + NADH + H(+)</text>
        <dbReference type="Rhea" id="RHEA:24612"/>
        <dbReference type="ChEBI" id="CHEBI:15378"/>
        <dbReference type="ChEBI" id="CHEBI:16469"/>
        <dbReference type="ChEBI" id="CHEBI:17263"/>
        <dbReference type="ChEBI" id="CHEBI:57540"/>
        <dbReference type="ChEBI" id="CHEBI:57945"/>
        <dbReference type="EC" id="1.1.1.62"/>
    </reaction>
</comment>
<comment type="subcellular location">
    <subcellularLocation>
        <location evidence="1">Endoplasmic reticulum</location>
    </subcellularLocation>
    <subcellularLocation>
        <location evidence="2">Lipid droplet</location>
    </subcellularLocation>
</comment>
<evidence type="ECO:0000313" key="19">
    <source>
        <dbReference type="Proteomes" id="UP000515156"/>
    </source>
</evidence>
<evidence type="ECO:0000256" key="17">
    <source>
        <dbReference type="ARBA" id="ARBA00048906"/>
    </source>
</evidence>
<evidence type="ECO:0000313" key="20">
    <source>
        <dbReference type="RefSeq" id="XP_030046404.1"/>
    </source>
</evidence>
<evidence type="ECO:0000256" key="5">
    <source>
        <dbReference type="ARBA" id="ARBA00022729"/>
    </source>
</evidence>
<comment type="catalytic activity">
    <reaction evidence="17">
        <text>17beta-estradiol + NADP(+) = estrone + NADPH + H(+)</text>
        <dbReference type="Rhea" id="RHEA:24616"/>
        <dbReference type="ChEBI" id="CHEBI:15378"/>
        <dbReference type="ChEBI" id="CHEBI:16469"/>
        <dbReference type="ChEBI" id="CHEBI:17263"/>
        <dbReference type="ChEBI" id="CHEBI:57783"/>
        <dbReference type="ChEBI" id="CHEBI:58349"/>
        <dbReference type="EC" id="1.1.1.62"/>
    </reaction>
</comment>
<dbReference type="FunFam" id="3.40.50.720:FF:000224">
    <property type="entry name" value="Hydroxysteroid 17-beta dehydrogenase 11"/>
    <property type="match status" value="1"/>
</dbReference>
<dbReference type="PRINTS" id="PR00080">
    <property type="entry name" value="SDRFAMILY"/>
</dbReference>
<comment type="similarity">
    <text evidence="12">Belongs to the short-chain dehydrogenases/reductases (SDR) family. 17-beta-HSD 3 subfamily.</text>
</comment>
<dbReference type="Pfam" id="PF00106">
    <property type="entry name" value="adh_short"/>
    <property type="match status" value="1"/>
</dbReference>
<proteinExistence type="inferred from homology"/>
<evidence type="ECO:0000256" key="14">
    <source>
        <dbReference type="ARBA" id="ARBA00042233"/>
    </source>
</evidence>
<evidence type="ECO:0000256" key="1">
    <source>
        <dbReference type="ARBA" id="ARBA00004240"/>
    </source>
</evidence>
<keyword evidence="18" id="KW-0812">Transmembrane</keyword>
<evidence type="ECO:0000256" key="10">
    <source>
        <dbReference type="ARBA" id="ARBA00023098"/>
    </source>
</evidence>
<keyword evidence="18" id="KW-1133">Transmembrane helix</keyword>
<dbReference type="RefSeq" id="XP_030046404.1">
    <property type="nucleotide sequence ID" value="XM_030190544.1"/>
</dbReference>
<keyword evidence="5" id="KW-0732">Signal</keyword>
<dbReference type="AlphaFoldDB" id="A0A6P7X898"/>
<dbReference type="GO" id="GO:0006694">
    <property type="term" value="P:steroid biosynthetic process"/>
    <property type="evidence" value="ECO:0007669"/>
    <property type="project" value="UniProtKB-KW"/>
</dbReference>
<evidence type="ECO:0000256" key="16">
    <source>
        <dbReference type="ARBA" id="ARBA00048022"/>
    </source>
</evidence>
<keyword evidence="19" id="KW-1185">Reference proteome</keyword>
<evidence type="ECO:0000256" key="11">
    <source>
        <dbReference type="ARBA" id="ARBA00024072"/>
    </source>
</evidence>
<evidence type="ECO:0000256" key="18">
    <source>
        <dbReference type="SAM" id="Phobius"/>
    </source>
</evidence>
<organism evidence="19 20">
    <name type="scientific">Microcaecilia unicolor</name>
    <dbReference type="NCBI Taxonomy" id="1415580"/>
    <lineage>
        <taxon>Eukaryota</taxon>
        <taxon>Metazoa</taxon>
        <taxon>Chordata</taxon>
        <taxon>Craniata</taxon>
        <taxon>Vertebrata</taxon>
        <taxon>Euteleostomi</taxon>
        <taxon>Amphibia</taxon>
        <taxon>Gymnophiona</taxon>
        <taxon>Siphonopidae</taxon>
        <taxon>Microcaecilia</taxon>
    </lineage>
</organism>
<dbReference type="Gene3D" id="3.40.50.720">
    <property type="entry name" value="NAD(P)-binding Rossmann-like Domain"/>
    <property type="match status" value="1"/>
</dbReference>
<evidence type="ECO:0000256" key="7">
    <source>
        <dbReference type="ARBA" id="ARBA00022857"/>
    </source>
</evidence>
<accession>A0A6P7X898</accession>
<dbReference type="EC" id="1.1.1.62" evidence="11"/>
<evidence type="ECO:0000256" key="2">
    <source>
        <dbReference type="ARBA" id="ARBA00004502"/>
    </source>
</evidence>
<keyword evidence="10" id="KW-0443">Lipid metabolism</keyword>
<sequence length="299" mass="33060">MNLFLEILILLITIIYSYLEALVKLFIPAKRKSVSAEIVLITGAGHGIGRATAIEFAKHQSTLVLWNISKHGVEETADECRRLGATVHTFVVNCSKRDEIYSTAEKVKKNIGDVTILVNNAGVIFCADLLSIQDHQVQNTFEVNVLAHFWTTRAFLPAMMRNNHGHVVTIASSAGHIGVEYMIGYCSSKYAAVGFHTALTAELSALGKYGVKTSCLCPVFVNTGFVKNPSTRLLPILKTKTVAQKLLDGILTNKKMIFVPSSVRLFLFLNFILPERVLVALNKLQEIKFDTVIHDGKEE</sequence>
<keyword evidence="3" id="KW-0444">Lipid biosynthesis</keyword>
<dbReference type="PANTHER" id="PTHR24322:SF489">
    <property type="entry name" value="ESTRADIOL 17-BETA-DEHYDROGENASE 11"/>
    <property type="match status" value="1"/>
</dbReference>
<keyword evidence="18" id="KW-0472">Membrane</keyword>
<dbReference type="PANTHER" id="PTHR24322">
    <property type="entry name" value="PKSB"/>
    <property type="match status" value="1"/>
</dbReference>
<evidence type="ECO:0000256" key="3">
    <source>
        <dbReference type="ARBA" id="ARBA00022516"/>
    </source>
</evidence>
<evidence type="ECO:0000256" key="4">
    <source>
        <dbReference type="ARBA" id="ARBA00022677"/>
    </source>
</evidence>
<dbReference type="GeneID" id="115461024"/>
<reference evidence="20" key="1">
    <citation type="submission" date="2025-08" db="UniProtKB">
        <authorList>
            <consortium name="RefSeq"/>
        </authorList>
    </citation>
    <scope>IDENTIFICATION</scope>
</reference>
<evidence type="ECO:0000256" key="9">
    <source>
        <dbReference type="ARBA" id="ARBA00023002"/>
    </source>
</evidence>
<dbReference type="CDD" id="cd05339">
    <property type="entry name" value="17beta-HSDXI-like_SDR_c"/>
    <property type="match status" value="1"/>
</dbReference>
<keyword evidence="6" id="KW-0256">Endoplasmic reticulum</keyword>
<keyword evidence="4" id="KW-0551">Lipid droplet</keyword>
<evidence type="ECO:0000256" key="13">
    <source>
        <dbReference type="ARBA" id="ARBA00039801"/>
    </source>
</evidence>
<dbReference type="PRINTS" id="PR00081">
    <property type="entry name" value="GDHRDH"/>
</dbReference>
<dbReference type="GO" id="GO:0005811">
    <property type="term" value="C:lipid droplet"/>
    <property type="evidence" value="ECO:0007669"/>
    <property type="project" value="UniProtKB-SubCell"/>
</dbReference>
<feature type="transmembrane region" description="Helical" evidence="18">
    <location>
        <begin position="6"/>
        <end position="27"/>
    </location>
</feature>
<dbReference type="SUPFAM" id="SSF51735">
    <property type="entry name" value="NAD(P)-binding Rossmann-fold domains"/>
    <property type="match status" value="1"/>
</dbReference>
<protein>
    <recommendedName>
        <fullName evidence="13">Estradiol 17-beta-dehydrogenase 11</fullName>
        <ecNumber evidence="11">1.1.1.62</ecNumber>
    </recommendedName>
    <alternativeName>
        <fullName evidence="14">17-beta-hydroxysteroid dehydrogenase 11</fullName>
    </alternativeName>
    <alternativeName>
        <fullName evidence="15">Dehydrogenase/reductase SDR family member 8</fullName>
    </alternativeName>
</protein>
<dbReference type="GO" id="GO:0005783">
    <property type="term" value="C:endoplasmic reticulum"/>
    <property type="evidence" value="ECO:0007669"/>
    <property type="project" value="UniProtKB-SubCell"/>
</dbReference>
<evidence type="ECO:0000256" key="6">
    <source>
        <dbReference type="ARBA" id="ARBA00022824"/>
    </source>
</evidence>
<dbReference type="GO" id="GO:0004303">
    <property type="term" value="F:estradiol 17-beta-dehydrogenase [NAD(P)+] activity"/>
    <property type="evidence" value="ECO:0007669"/>
    <property type="project" value="UniProtKB-EC"/>
</dbReference>
<evidence type="ECO:0000256" key="12">
    <source>
        <dbReference type="ARBA" id="ARBA00038261"/>
    </source>
</evidence>
<evidence type="ECO:0000256" key="8">
    <source>
        <dbReference type="ARBA" id="ARBA00022955"/>
    </source>
</evidence>
<gene>
    <name evidence="20" type="primary">LOC115461024</name>
</gene>
<name>A0A6P7X898_9AMPH</name>